<dbReference type="AlphaFoldDB" id="A0A173LWT4"/>
<feature type="transmembrane region" description="Helical" evidence="6">
    <location>
        <begin position="225"/>
        <end position="250"/>
    </location>
</feature>
<reference evidence="7 8" key="1">
    <citation type="journal article" date="2016" name="Genome Announc.">
        <title>Complete Genome Sequence of Aurantimicrobium minutum Type Strain KNCT, a Planktonic Ultramicrobacterium Isolated from River Water.</title>
        <authorList>
            <person name="Nakai R."/>
            <person name="Fujisawa T."/>
            <person name="Nakamura Y."/>
            <person name="Nishide H."/>
            <person name="Uchiyama I."/>
            <person name="Baba T."/>
            <person name="Toyoda A."/>
            <person name="Fujiyama A."/>
            <person name="Naganuma T."/>
            <person name="Niki H."/>
        </authorList>
    </citation>
    <scope>NUCLEOTIDE SEQUENCE [LARGE SCALE GENOMIC DNA]</scope>
    <source>
        <strain evidence="7 8">KNC</strain>
    </source>
</reference>
<dbReference type="Pfam" id="PF02361">
    <property type="entry name" value="CbiQ"/>
    <property type="match status" value="1"/>
</dbReference>
<evidence type="ECO:0000256" key="2">
    <source>
        <dbReference type="ARBA" id="ARBA00022475"/>
    </source>
</evidence>
<dbReference type="OrthoDB" id="6400at2"/>
<dbReference type="CDD" id="cd16914">
    <property type="entry name" value="EcfT"/>
    <property type="match status" value="1"/>
</dbReference>
<name>A0A173LWT4_9MICO</name>
<evidence type="ECO:0000256" key="4">
    <source>
        <dbReference type="ARBA" id="ARBA00022989"/>
    </source>
</evidence>
<dbReference type="InterPro" id="IPR051611">
    <property type="entry name" value="ECF_transporter_component"/>
</dbReference>
<dbReference type="InterPro" id="IPR003339">
    <property type="entry name" value="ABC/ECF_trnsptr_transmembrane"/>
</dbReference>
<proteinExistence type="predicted"/>
<evidence type="ECO:0000256" key="1">
    <source>
        <dbReference type="ARBA" id="ARBA00004141"/>
    </source>
</evidence>
<dbReference type="PANTHER" id="PTHR34857">
    <property type="entry name" value="SLL0384 PROTEIN"/>
    <property type="match status" value="1"/>
</dbReference>
<evidence type="ECO:0000256" key="3">
    <source>
        <dbReference type="ARBA" id="ARBA00022692"/>
    </source>
</evidence>
<organism evidence="7 8">
    <name type="scientific">Aurantimicrobium minutum</name>
    <dbReference type="NCBI Taxonomy" id="708131"/>
    <lineage>
        <taxon>Bacteria</taxon>
        <taxon>Bacillati</taxon>
        <taxon>Actinomycetota</taxon>
        <taxon>Actinomycetes</taxon>
        <taxon>Micrococcales</taxon>
        <taxon>Microbacteriaceae</taxon>
        <taxon>Aurantimicrobium</taxon>
    </lineage>
</organism>
<comment type="subcellular location">
    <subcellularLocation>
        <location evidence="1">Membrane</location>
        <topology evidence="1">Multi-pass membrane protein</topology>
    </subcellularLocation>
</comment>
<gene>
    <name evidence="7" type="ORF">AUMI_17760</name>
</gene>
<evidence type="ECO:0000313" key="8">
    <source>
        <dbReference type="Proteomes" id="UP000243847"/>
    </source>
</evidence>
<dbReference type="GO" id="GO:0005886">
    <property type="term" value="C:plasma membrane"/>
    <property type="evidence" value="ECO:0007669"/>
    <property type="project" value="UniProtKB-ARBA"/>
</dbReference>
<dbReference type="GeneID" id="80451971"/>
<keyword evidence="3 6" id="KW-0812">Transmembrane</keyword>
<dbReference type="PANTHER" id="PTHR34857:SF2">
    <property type="entry name" value="SLL0384 PROTEIN"/>
    <property type="match status" value="1"/>
</dbReference>
<keyword evidence="5 6" id="KW-0472">Membrane</keyword>
<dbReference type="Proteomes" id="UP000243847">
    <property type="component" value="Chromosome sequence1"/>
</dbReference>
<evidence type="ECO:0000256" key="5">
    <source>
        <dbReference type="ARBA" id="ARBA00023136"/>
    </source>
</evidence>
<evidence type="ECO:0000313" key="7">
    <source>
        <dbReference type="EMBL" id="BAU99318.1"/>
    </source>
</evidence>
<dbReference type="KEGG" id="amin:AUMI_17760"/>
<feature type="transmembrane region" description="Helical" evidence="6">
    <location>
        <begin position="131"/>
        <end position="149"/>
    </location>
</feature>
<accession>A0A173LWT4</accession>
<keyword evidence="2" id="KW-1003">Cell membrane</keyword>
<keyword evidence="4 6" id="KW-1133">Transmembrane helix</keyword>
<sequence>MSSINPIAKLCAAAILGVVLLLSLDPVSAVVALIFECALLPFAGVPAKKLIKILSPLLIAAPFAGLSGLLYGRDEGNTFVVIGPWNITQGEVALAVTITLRILAVALPAIVLFATTDPTDLADALAQLWKLPARFVLGALAAIRMLGLMRQDWNMLRLARRARGVADGVGSIRASARLLSLALALLTLAIRRGSLLATAMEARAFDSPIARTWARQSEWRVQDGWFIAGAFFVAGISVTVAVMTGAWNFVIS</sequence>
<protein>
    <submittedName>
        <fullName evidence="7">Cobalt ABC transporter</fullName>
    </submittedName>
</protein>
<dbReference type="EMBL" id="AP017457">
    <property type="protein sequence ID" value="BAU99318.1"/>
    <property type="molecule type" value="Genomic_DNA"/>
</dbReference>
<evidence type="ECO:0000256" key="6">
    <source>
        <dbReference type="SAM" id="Phobius"/>
    </source>
</evidence>
<feature type="transmembrane region" description="Helical" evidence="6">
    <location>
        <begin position="92"/>
        <end position="111"/>
    </location>
</feature>
<dbReference type="RefSeq" id="WP_096381573.1">
    <property type="nucleotide sequence ID" value="NZ_AP017457.1"/>
</dbReference>
<feature type="transmembrane region" description="Helical" evidence="6">
    <location>
        <begin position="53"/>
        <end position="71"/>
    </location>
</feature>